<organism evidence="2 3">
    <name type="scientific">Pleurotus eryngii</name>
    <name type="common">Boletus of the steppes</name>
    <dbReference type="NCBI Taxonomy" id="5323"/>
    <lineage>
        <taxon>Eukaryota</taxon>
        <taxon>Fungi</taxon>
        <taxon>Dikarya</taxon>
        <taxon>Basidiomycota</taxon>
        <taxon>Agaricomycotina</taxon>
        <taxon>Agaricomycetes</taxon>
        <taxon>Agaricomycetidae</taxon>
        <taxon>Agaricales</taxon>
        <taxon>Pleurotineae</taxon>
        <taxon>Pleurotaceae</taxon>
        <taxon>Pleurotus</taxon>
    </lineage>
</organism>
<name>A0A9P6D8Y6_PLEER</name>
<dbReference type="Proteomes" id="UP000807025">
    <property type="component" value="Unassembled WGS sequence"/>
</dbReference>
<dbReference type="AlphaFoldDB" id="A0A9P6D8Y6"/>
<sequence length="54" mass="5737">MGGMLGSKAFKLFQPTATLDSSILHWDPADVLVASLVSGFSSPFLAYFAVAIFL</sequence>
<proteinExistence type="predicted"/>
<keyword evidence="1" id="KW-0812">Transmembrane</keyword>
<feature type="non-terminal residue" evidence="2">
    <location>
        <position position="54"/>
    </location>
</feature>
<gene>
    <name evidence="2" type="ORF">BDN71DRAFT_1458719</name>
</gene>
<comment type="caution">
    <text evidence="2">The sequence shown here is derived from an EMBL/GenBank/DDBJ whole genome shotgun (WGS) entry which is preliminary data.</text>
</comment>
<reference evidence="2" key="1">
    <citation type="submission" date="2020-11" db="EMBL/GenBank/DDBJ databases">
        <authorList>
            <consortium name="DOE Joint Genome Institute"/>
            <person name="Ahrendt S."/>
            <person name="Riley R."/>
            <person name="Andreopoulos W."/>
            <person name="Labutti K."/>
            <person name="Pangilinan J."/>
            <person name="Ruiz-Duenas F.J."/>
            <person name="Barrasa J.M."/>
            <person name="Sanchez-Garcia M."/>
            <person name="Camarero S."/>
            <person name="Miyauchi S."/>
            <person name="Serrano A."/>
            <person name="Linde D."/>
            <person name="Babiker R."/>
            <person name="Drula E."/>
            <person name="Ayuso-Fernandez I."/>
            <person name="Pacheco R."/>
            <person name="Padilla G."/>
            <person name="Ferreira P."/>
            <person name="Barriuso J."/>
            <person name="Kellner H."/>
            <person name="Castanera R."/>
            <person name="Alfaro M."/>
            <person name="Ramirez L."/>
            <person name="Pisabarro A.G."/>
            <person name="Kuo A."/>
            <person name="Tritt A."/>
            <person name="Lipzen A."/>
            <person name="He G."/>
            <person name="Yan M."/>
            <person name="Ng V."/>
            <person name="Cullen D."/>
            <person name="Martin F."/>
            <person name="Rosso M.-N."/>
            <person name="Henrissat B."/>
            <person name="Hibbett D."/>
            <person name="Martinez A.T."/>
            <person name="Grigoriev I.V."/>
        </authorList>
    </citation>
    <scope>NUCLEOTIDE SEQUENCE</scope>
    <source>
        <strain evidence="2">ATCC 90797</strain>
    </source>
</reference>
<keyword evidence="3" id="KW-1185">Reference proteome</keyword>
<evidence type="ECO:0000256" key="1">
    <source>
        <dbReference type="SAM" id="Phobius"/>
    </source>
</evidence>
<keyword evidence="1" id="KW-1133">Transmembrane helix</keyword>
<feature type="transmembrane region" description="Helical" evidence="1">
    <location>
        <begin position="31"/>
        <end position="53"/>
    </location>
</feature>
<evidence type="ECO:0000313" key="3">
    <source>
        <dbReference type="Proteomes" id="UP000807025"/>
    </source>
</evidence>
<accession>A0A9P6D8Y6</accession>
<dbReference type="EMBL" id="MU154800">
    <property type="protein sequence ID" value="KAF9487240.1"/>
    <property type="molecule type" value="Genomic_DNA"/>
</dbReference>
<protein>
    <submittedName>
        <fullName evidence="2">Uncharacterized protein</fullName>
    </submittedName>
</protein>
<evidence type="ECO:0000313" key="2">
    <source>
        <dbReference type="EMBL" id="KAF9487240.1"/>
    </source>
</evidence>
<keyword evidence="1" id="KW-0472">Membrane</keyword>